<evidence type="ECO:0000256" key="4">
    <source>
        <dbReference type="ARBA" id="ARBA00022741"/>
    </source>
</evidence>
<dbReference type="RefSeq" id="WP_309541089.1">
    <property type="nucleotide sequence ID" value="NZ_CP133659.1"/>
</dbReference>
<protein>
    <recommendedName>
        <fullName evidence="3">asparagine synthase (glutamine-hydrolyzing)</fullName>
        <ecNumber evidence="3">6.3.5.4</ecNumber>
    </recommendedName>
</protein>
<dbReference type="PROSITE" id="PS51278">
    <property type="entry name" value="GATASE_TYPE_2"/>
    <property type="match status" value="1"/>
</dbReference>
<evidence type="ECO:0000313" key="9">
    <source>
        <dbReference type="EMBL" id="WMW65046.1"/>
    </source>
</evidence>
<comment type="catalytic activity">
    <reaction evidence="7">
        <text>L-aspartate + L-glutamine + ATP + H2O = L-asparagine + L-glutamate + AMP + diphosphate + H(+)</text>
        <dbReference type="Rhea" id="RHEA:12228"/>
        <dbReference type="ChEBI" id="CHEBI:15377"/>
        <dbReference type="ChEBI" id="CHEBI:15378"/>
        <dbReference type="ChEBI" id="CHEBI:29985"/>
        <dbReference type="ChEBI" id="CHEBI:29991"/>
        <dbReference type="ChEBI" id="CHEBI:30616"/>
        <dbReference type="ChEBI" id="CHEBI:33019"/>
        <dbReference type="ChEBI" id="CHEBI:58048"/>
        <dbReference type="ChEBI" id="CHEBI:58359"/>
        <dbReference type="ChEBI" id="CHEBI:456215"/>
        <dbReference type="EC" id="6.3.5.4"/>
    </reaction>
</comment>
<dbReference type="PANTHER" id="PTHR43284:SF1">
    <property type="entry name" value="ASPARAGINE SYNTHETASE"/>
    <property type="match status" value="1"/>
</dbReference>
<accession>A0ABY9QZV0</accession>
<dbReference type="InterPro" id="IPR017932">
    <property type="entry name" value="GATase_2_dom"/>
</dbReference>
<dbReference type="InterPro" id="IPR033738">
    <property type="entry name" value="AsnB_N"/>
</dbReference>
<dbReference type="PANTHER" id="PTHR43284">
    <property type="entry name" value="ASPARAGINE SYNTHETASE (GLUTAMINE-HYDROLYZING)"/>
    <property type="match status" value="1"/>
</dbReference>
<dbReference type="Pfam" id="PF00733">
    <property type="entry name" value="Asn_synthase"/>
    <property type="match status" value="1"/>
</dbReference>
<evidence type="ECO:0000256" key="2">
    <source>
        <dbReference type="ARBA" id="ARBA00005752"/>
    </source>
</evidence>
<dbReference type="SUPFAM" id="SSF52402">
    <property type="entry name" value="Adenine nucleotide alpha hydrolases-like"/>
    <property type="match status" value="1"/>
</dbReference>
<evidence type="ECO:0000256" key="3">
    <source>
        <dbReference type="ARBA" id="ARBA00012737"/>
    </source>
</evidence>
<dbReference type="Pfam" id="PF13522">
    <property type="entry name" value="GATase_6"/>
    <property type="match status" value="1"/>
</dbReference>
<keyword evidence="4" id="KW-0547">Nucleotide-binding</keyword>
<keyword evidence="10" id="KW-1185">Reference proteome</keyword>
<dbReference type="InterPro" id="IPR014729">
    <property type="entry name" value="Rossmann-like_a/b/a_fold"/>
</dbReference>
<dbReference type="NCBIfam" id="TIGR01536">
    <property type="entry name" value="asn_synth_AEB"/>
    <property type="match status" value="1"/>
</dbReference>
<gene>
    <name evidence="9" type="primary">asnB</name>
    <name evidence="9" type="ORF">KPS_003140</name>
</gene>
<evidence type="ECO:0000259" key="8">
    <source>
        <dbReference type="PROSITE" id="PS51278"/>
    </source>
</evidence>
<comment type="pathway">
    <text evidence="1">Amino-acid biosynthesis; L-asparagine biosynthesis; L-asparagine from L-aspartate (L-Gln route): step 1/1.</text>
</comment>
<feature type="domain" description="Glutamine amidotransferase type-2" evidence="8">
    <location>
        <begin position="2"/>
        <end position="212"/>
    </location>
</feature>
<dbReference type="CDD" id="cd01991">
    <property type="entry name" value="Asn_synthase_B_C"/>
    <property type="match status" value="1"/>
</dbReference>
<keyword evidence="9" id="KW-0436">Ligase</keyword>
<evidence type="ECO:0000313" key="10">
    <source>
        <dbReference type="Proteomes" id="UP001180616"/>
    </source>
</evidence>
<keyword evidence="5" id="KW-0067">ATP-binding</keyword>
<sequence>MCGILGIFSRSSATSRNLTEQDAARLHHRGPDGQGIFSDTNISLGHTRLSILDLSELGRQPMTHQDGNLTITYNGEVYNYIEIREQLRNKGQTFTSNSDTEVILSAYRRWGPSCLDRFRGMFAFAIWDKQRQALFLARDRCGEKPLYYWQDDKHFIFASELKALIPLLPSPPRLNTAAVDMYLHFQYTPEPFTLLDSVYKLPAAHHATITRDSWHIQPVRYWNIEDLPERDGDPASLIREELERAVILTLRSDVPVGVALSGGIDSGAIAALTSRHYPEPMHAFSVGYPGRPPYDEREQAKELAKQLGMIFHEVELPVDTFVGFFPQLIRIMDEPIADPAAFGHYAIPRAAADLGIKVLLTGIGGDEVFWGYEWTRRSVRANQLRMALRKAPWILRTLRSDSKIGNAMGRISSTGKIPAAVRGMAQLLLEIGGGNTPEDQLVFLGNTPDFANAFRFKSPCYGPAMRSLSPDTPYTPTIGMPKKPEDIPAAVLRLLFETWLTSNCLNLGDRVSMSVGVESRLPFMDKGLIELAMGLRHSRTDHNMGHKAWLTEAMRNVLPQDILQRPKRGFQPPVHSWLSGVVGMYGQQLRDGNLVREEILTKEGVNSLLCNTAPLHGANLFFTYKLVLLENWYQWITAGSE</sequence>
<dbReference type="InterPro" id="IPR001962">
    <property type="entry name" value="Asn_synthase"/>
</dbReference>
<name>A0ABY9QZV0_9BACT</name>
<proteinExistence type="inferred from homology"/>
<keyword evidence="6" id="KW-0315">Glutamine amidotransferase</keyword>
<dbReference type="EC" id="6.3.5.4" evidence="3"/>
<dbReference type="InterPro" id="IPR006426">
    <property type="entry name" value="Asn_synth_AEB"/>
</dbReference>
<reference evidence="9" key="1">
    <citation type="submission" date="2023-09" db="EMBL/GenBank/DDBJ databases">
        <authorList>
            <consortium name="CW5 consortium"/>
            <person name="Lu C.-W."/>
        </authorList>
    </citation>
    <scope>NUCLEOTIDE SEQUENCE</scope>
    <source>
        <strain evidence="9">KPS</strain>
    </source>
</reference>
<evidence type="ECO:0000256" key="7">
    <source>
        <dbReference type="ARBA" id="ARBA00048741"/>
    </source>
</evidence>
<dbReference type="EMBL" id="CP133659">
    <property type="protein sequence ID" value="WMW65046.1"/>
    <property type="molecule type" value="Genomic_DNA"/>
</dbReference>
<evidence type="ECO:0000256" key="5">
    <source>
        <dbReference type="ARBA" id="ARBA00022840"/>
    </source>
</evidence>
<dbReference type="CDD" id="cd00712">
    <property type="entry name" value="AsnB"/>
    <property type="match status" value="1"/>
</dbReference>
<dbReference type="InterPro" id="IPR051786">
    <property type="entry name" value="ASN_synthetase/amidase"/>
</dbReference>
<dbReference type="SUPFAM" id="SSF56235">
    <property type="entry name" value="N-terminal nucleophile aminohydrolases (Ntn hydrolases)"/>
    <property type="match status" value="1"/>
</dbReference>
<dbReference type="Proteomes" id="UP001180616">
    <property type="component" value="Chromosome"/>
</dbReference>
<evidence type="ECO:0000256" key="6">
    <source>
        <dbReference type="ARBA" id="ARBA00022962"/>
    </source>
</evidence>
<dbReference type="Gene3D" id="3.40.50.620">
    <property type="entry name" value="HUPs"/>
    <property type="match status" value="2"/>
</dbReference>
<organism evidence="9 10">
    <name type="scientific">Nitratidesulfovibrio liaohensis</name>
    <dbReference type="NCBI Taxonomy" id="2604158"/>
    <lineage>
        <taxon>Bacteria</taxon>
        <taxon>Pseudomonadati</taxon>
        <taxon>Thermodesulfobacteriota</taxon>
        <taxon>Desulfovibrionia</taxon>
        <taxon>Desulfovibrionales</taxon>
        <taxon>Desulfovibrionaceae</taxon>
        <taxon>Nitratidesulfovibrio</taxon>
    </lineage>
</organism>
<evidence type="ECO:0000256" key="1">
    <source>
        <dbReference type="ARBA" id="ARBA00005187"/>
    </source>
</evidence>
<dbReference type="Gene3D" id="3.60.20.10">
    <property type="entry name" value="Glutamine Phosphoribosylpyrophosphate, subunit 1, domain 1"/>
    <property type="match status" value="1"/>
</dbReference>
<comment type="similarity">
    <text evidence="2">Belongs to the asparagine synthetase family.</text>
</comment>
<dbReference type="GO" id="GO:0004066">
    <property type="term" value="F:asparagine synthase (glutamine-hydrolyzing) activity"/>
    <property type="evidence" value="ECO:0007669"/>
    <property type="project" value="UniProtKB-EC"/>
</dbReference>
<dbReference type="PIRSF" id="PIRSF001589">
    <property type="entry name" value="Asn_synthetase_glu-h"/>
    <property type="match status" value="1"/>
</dbReference>
<dbReference type="InterPro" id="IPR029055">
    <property type="entry name" value="Ntn_hydrolases_N"/>
</dbReference>